<evidence type="ECO:0000256" key="10">
    <source>
        <dbReference type="PROSITE-ProRule" id="PRU00282"/>
    </source>
</evidence>
<feature type="repeat" description="Solcar" evidence="10">
    <location>
        <begin position="108"/>
        <end position="194"/>
    </location>
</feature>
<evidence type="ECO:0000256" key="9">
    <source>
        <dbReference type="ARBA" id="ARBA00023136"/>
    </source>
</evidence>
<keyword evidence="4 10" id="KW-0812">Transmembrane</keyword>
<evidence type="ECO:0000313" key="13">
    <source>
        <dbReference type="RefSeq" id="XP_034088548.1"/>
    </source>
</evidence>
<evidence type="ECO:0000256" key="1">
    <source>
        <dbReference type="ARBA" id="ARBA00004448"/>
    </source>
</evidence>
<dbReference type="GO" id="GO:0005743">
    <property type="term" value="C:mitochondrial inner membrane"/>
    <property type="evidence" value="ECO:0007669"/>
    <property type="project" value="UniProtKB-SubCell"/>
</dbReference>
<keyword evidence="7" id="KW-1133">Transmembrane helix</keyword>
<keyword evidence="12" id="KW-1185">Reference proteome</keyword>
<dbReference type="SUPFAM" id="SSF103506">
    <property type="entry name" value="Mitochondrial carrier"/>
    <property type="match status" value="1"/>
</dbReference>
<evidence type="ECO:0000256" key="8">
    <source>
        <dbReference type="ARBA" id="ARBA00023128"/>
    </source>
</evidence>
<evidence type="ECO:0000256" key="2">
    <source>
        <dbReference type="ARBA" id="ARBA00006375"/>
    </source>
</evidence>
<sequence length="290" mass="31657">MAGSLKPKQDEEGCRDQMVRSNTFFHGGTSSLLSTLITFPVYKTVFRQQIHNAGVSEVVRQLYSEGHVKLYRGVVSPLLMKTLGNTLLFGLQDTILHQFTPSSQNLISHSALPALAGFGAGMVEAVVCTPLERVQSVLQNGKNYRNLPTHKSILVRLNAQKWSSGYYRGLLPITARNALGSFIYFGLKEPLNAAVEGQGLSPVVSSFVSGVLSSMVISLPLYPLTVLAANMQKQVGGENKGVMASWKTLWESRQRSVALLYRGGSLVVLRSGISWGITTAIYDMQQKYSG</sequence>
<organism evidence="12 13">
    <name type="scientific">Gymnodraco acuticeps</name>
    <name type="common">Antarctic dragonfish</name>
    <dbReference type="NCBI Taxonomy" id="8218"/>
    <lineage>
        <taxon>Eukaryota</taxon>
        <taxon>Metazoa</taxon>
        <taxon>Chordata</taxon>
        <taxon>Craniata</taxon>
        <taxon>Vertebrata</taxon>
        <taxon>Euteleostomi</taxon>
        <taxon>Actinopterygii</taxon>
        <taxon>Neopterygii</taxon>
        <taxon>Teleostei</taxon>
        <taxon>Neoteleostei</taxon>
        <taxon>Acanthomorphata</taxon>
        <taxon>Eupercaria</taxon>
        <taxon>Perciformes</taxon>
        <taxon>Notothenioidei</taxon>
        <taxon>Bathydraconidae</taxon>
        <taxon>Gymnodraco</taxon>
    </lineage>
</organism>
<dbReference type="InParanoid" id="A0A6P8VTA5"/>
<dbReference type="Pfam" id="PF00153">
    <property type="entry name" value="Mito_carr"/>
    <property type="match status" value="3"/>
</dbReference>
<evidence type="ECO:0000256" key="7">
    <source>
        <dbReference type="ARBA" id="ARBA00022989"/>
    </source>
</evidence>
<keyword evidence="6" id="KW-0999">Mitochondrion inner membrane</keyword>
<evidence type="ECO:0000256" key="4">
    <source>
        <dbReference type="ARBA" id="ARBA00022692"/>
    </source>
</evidence>
<dbReference type="RefSeq" id="XP_034088548.1">
    <property type="nucleotide sequence ID" value="XM_034232657.1"/>
</dbReference>
<proteinExistence type="inferred from homology"/>
<dbReference type="Gene3D" id="1.50.40.10">
    <property type="entry name" value="Mitochondrial carrier domain"/>
    <property type="match status" value="1"/>
</dbReference>
<dbReference type="KEGG" id="gacu:117556994"/>
<keyword evidence="8" id="KW-0496">Mitochondrion</keyword>
<evidence type="ECO:0000256" key="11">
    <source>
        <dbReference type="RuleBase" id="RU000488"/>
    </source>
</evidence>
<evidence type="ECO:0000256" key="6">
    <source>
        <dbReference type="ARBA" id="ARBA00022792"/>
    </source>
</evidence>
<evidence type="ECO:0000313" key="12">
    <source>
        <dbReference type="Proteomes" id="UP000515161"/>
    </source>
</evidence>
<dbReference type="GeneID" id="117556994"/>
<comment type="subcellular location">
    <subcellularLocation>
        <location evidence="1">Mitochondrion inner membrane</location>
        <topology evidence="1">Multi-pass membrane protein</topology>
    </subcellularLocation>
</comment>
<keyword evidence="3 11" id="KW-0813">Transport</keyword>
<dbReference type="InterPro" id="IPR023395">
    <property type="entry name" value="MCP_dom_sf"/>
</dbReference>
<dbReference type="InterPro" id="IPR052465">
    <property type="entry name" value="Mito_NAD+_Carrier"/>
</dbReference>
<evidence type="ECO:0000256" key="5">
    <source>
        <dbReference type="ARBA" id="ARBA00022737"/>
    </source>
</evidence>
<dbReference type="OrthoDB" id="2139348at2759"/>
<feature type="repeat" description="Solcar" evidence="10">
    <location>
        <begin position="18"/>
        <end position="98"/>
    </location>
</feature>
<accession>A0A6P8VTA5</accession>
<dbReference type="GO" id="GO:0051724">
    <property type="term" value="F:NAD transmembrane transporter activity"/>
    <property type="evidence" value="ECO:0007669"/>
    <property type="project" value="TreeGrafter"/>
</dbReference>
<dbReference type="PANTHER" id="PTHR46131">
    <property type="entry name" value="SD08549P"/>
    <property type="match status" value="1"/>
</dbReference>
<dbReference type="AlphaFoldDB" id="A0A6P8VTA5"/>
<dbReference type="PROSITE" id="PS50920">
    <property type="entry name" value="SOLCAR"/>
    <property type="match status" value="3"/>
</dbReference>
<dbReference type="Proteomes" id="UP000515161">
    <property type="component" value="Unplaced"/>
</dbReference>
<keyword evidence="9 10" id="KW-0472">Membrane</keyword>
<dbReference type="PANTHER" id="PTHR46131:SF5">
    <property type="entry name" value="SOLUTE CARRIER FAMILY 25 MEMBER 53"/>
    <property type="match status" value="1"/>
</dbReference>
<keyword evidence="5" id="KW-0677">Repeat</keyword>
<dbReference type="InterPro" id="IPR018108">
    <property type="entry name" value="MCP_transmembrane"/>
</dbReference>
<evidence type="ECO:0000256" key="3">
    <source>
        <dbReference type="ARBA" id="ARBA00022448"/>
    </source>
</evidence>
<protein>
    <submittedName>
        <fullName evidence="13">Solute carrier family 25 member 53-like</fullName>
    </submittedName>
</protein>
<gene>
    <name evidence="13" type="primary">LOC117556994</name>
</gene>
<name>A0A6P8VTA5_GYMAC</name>
<comment type="similarity">
    <text evidence="2 11">Belongs to the mitochondrial carrier (TC 2.A.29) family.</text>
</comment>
<feature type="repeat" description="Solcar" evidence="10">
    <location>
        <begin position="201"/>
        <end position="288"/>
    </location>
</feature>
<reference evidence="13" key="1">
    <citation type="submission" date="2025-08" db="UniProtKB">
        <authorList>
            <consortium name="RefSeq"/>
        </authorList>
    </citation>
    <scope>IDENTIFICATION</scope>
</reference>